<evidence type="ECO:0000256" key="8">
    <source>
        <dbReference type="ARBA" id="ARBA00023180"/>
    </source>
</evidence>
<name>A0AAQ4FI49_AMBAM</name>
<protein>
    <recommendedName>
        <fullName evidence="11">Ionotropic glutamate receptor L-glutamate and glycine-binding domain-containing protein</fullName>
    </recommendedName>
</protein>
<keyword evidence="10" id="KW-0407">Ion channel</keyword>
<comment type="caution">
    <text evidence="12">The sequence shown here is derived from an EMBL/GenBank/DDBJ whole genome shotgun (WGS) entry which is preliminary data.</text>
</comment>
<dbReference type="GO" id="GO:0016020">
    <property type="term" value="C:membrane"/>
    <property type="evidence" value="ECO:0007669"/>
    <property type="project" value="UniProtKB-SubCell"/>
</dbReference>
<evidence type="ECO:0000256" key="3">
    <source>
        <dbReference type="ARBA" id="ARBA00022692"/>
    </source>
</evidence>
<sequence length="63" mass="7573">MMKQPSNKFKWNDRFEGFCVDLLREMATILGFRYELRLVRDGAYGTRDAQGRWNGMLRELLDR</sequence>
<evidence type="ECO:0000256" key="5">
    <source>
        <dbReference type="ARBA" id="ARBA00023065"/>
    </source>
</evidence>
<dbReference type="AlphaFoldDB" id="A0AAQ4FI49"/>
<evidence type="ECO:0000256" key="1">
    <source>
        <dbReference type="ARBA" id="ARBA00004141"/>
    </source>
</evidence>
<keyword evidence="2" id="KW-0813">Transport</keyword>
<proteinExistence type="predicted"/>
<dbReference type="Gene3D" id="3.40.190.10">
    <property type="entry name" value="Periplasmic binding protein-like II"/>
    <property type="match status" value="1"/>
</dbReference>
<dbReference type="Pfam" id="PF10613">
    <property type="entry name" value="Lig_chan-Glu_bd"/>
    <property type="match status" value="1"/>
</dbReference>
<keyword evidence="4" id="KW-1133">Transmembrane helix</keyword>
<reference evidence="12 13" key="1">
    <citation type="journal article" date="2023" name="Arcadia Sci">
        <title>De novo assembly of a long-read Amblyomma americanum tick genome.</title>
        <authorList>
            <person name="Chou S."/>
            <person name="Poskanzer K.E."/>
            <person name="Rollins M."/>
            <person name="Thuy-Boun P.S."/>
        </authorList>
    </citation>
    <scope>NUCLEOTIDE SEQUENCE [LARGE SCALE GENOMIC DNA]</scope>
    <source>
        <strain evidence="12">F_SG_1</strain>
        <tissue evidence="12">Salivary glands</tissue>
    </source>
</reference>
<keyword evidence="13" id="KW-1185">Reference proteome</keyword>
<feature type="non-terminal residue" evidence="12">
    <location>
        <position position="63"/>
    </location>
</feature>
<evidence type="ECO:0000256" key="4">
    <source>
        <dbReference type="ARBA" id="ARBA00022989"/>
    </source>
</evidence>
<evidence type="ECO:0000256" key="7">
    <source>
        <dbReference type="ARBA" id="ARBA00023170"/>
    </source>
</evidence>
<dbReference type="InterPro" id="IPR019594">
    <property type="entry name" value="Glu/Gly-bd"/>
</dbReference>
<keyword evidence="5" id="KW-0406">Ion transport</keyword>
<dbReference type="GO" id="GO:0015276">
    <property type="term" value="F:ligand-gated monoatomic ion channel activity"/>
    <property type="evidence" value="ECO:0007669"/>
    <property type="project" value="InterPro"/>
</dbReference>
<dbReference type="Proteomes" id="UP001321473">
    <property type="component" value="Unassembled WGS sequence"/>
</dbReference>
<evidence type="ECO:0000256" key="10">
    <source>
        <dbReference type="ARBA" id="ARBA00023303"/>
    </source>
</evidence>
<evidence type="ECO:0000313" key="13">
    <source>
        <dbReference type="Proteomes" id="UP001321473"/>
    </source>
</evidence>
<evidence type="ECO:0000256" key="6">
    <source>
        <dbReference type="ARBA" id="ARBA00023136"/>
    </source>
</evidence>
<evidence type="ECO:0000256" key="9">
    <source>
        <dbReference type="ARBA" id="ARBA00023286"/>
    </source>
</evidence>
<keyword evidence="7" id="KW-0675">Receptor</keyword>
<organism evidence="12 13">
    <name type="scientific">Amblyomma americanum</name>
    <name type="common">Lone star tick</name>
    <dbReference type="NCBI Taxonomy" id="6943"/>
    <lineage>
        <taxon>Eukaryota</taxon>
        <taxon>Metazoa</taxon>
        <taxon>Ecdysozoa</taxon>
        <taxon>Arthropoda</taxon>
        <taxon>Chelicerata</taxon>
        <taxon>Arachnida</taxon>
        <taxon>Acari</taxon>
        <taxon>Parasitiformes</taxon>
        <taxon>Ixodida</taxon>
        <taxon>Ixodoidea</taxon>
        <taxon>Ixodidae</taxon>
        <taxon>Amblyomminae</taxon>
        <taxon>Amblyomma</taxon>
    </lineage>
</organism>
<keyword evidence="9" id="KW-1071">Ligand-gated ion channel</keyword>
<evidence type="ECO:0000259" key="11">
    <source>
        <dbReference type="SMART" id="SM00918"/>
    </source>
</evidence>
<feature type="domain" description="Ionotropic glutamate receptor L-glutamate and glycine-binding" evidence="11">
    <location>
        <begin position="1"/>
        <end position="62"/>
    </location>
</feature>
<gene>
    <name evidence="12" type="ORF">V5799_023956</name>
</gene>
<dbReference type="FunFam" id="3.40.190.10:FF:000210">
    <property type="entry name" value="Glutamate receptor ionotropic, kainate 1"/>
    <property type="match status" value="1"/>
</dbReference>
<accession>A0AAQ4FI49</accession>
<keyword evidence="3" id="KW-0812">Transmembrane</keyword>
<comment type="subcellular location">
    <subcellularLocation>
        <location evidence="1">Membrane</location>
        <topology evidence="1">Multi-pass membrane protein</topology>
    </subcellularLocation>
</comment>
<keyword evidence="6" id="KW-0472">Membrane</keyword>
<dbReference type="EMBL" id="JARKHS020002837">
    <property type="protein sequence ID" value="KAK8786268.1"/>
    <property type="molecule type" value="Genomic_DNA"/>
</dbReference>
<dbReference type="SUPFAM" id="SSF53850">
    <property type="entry name" value="Periplasmic binding protein-like II"/>
    <property type="match status" value="1"/>
</dbReference>
<evidence type="ECO:0000313" key="12">
    <source>
        <dbReference type="EMBL" id="KAK8786268.1"/>
    </source>
</evidence>
<evidence type="ECO:0000256" key="2">
    <source>
        <dbReference type="ARBA" id="ARBA00022448"/>
    </source>
</evidence>
<dbReference type="SMART" id="SM00918">
    <property type="entry name" value="Lig_chan-Glu_bd"/>
    <property type="match status" value="1"/>
</dbReference>
<keyword evidence="8" id="KW-0325">Glycoprotein</keyword>